<dbReference type="RefSeq" id="XP_018817612.2">
    <property type="nucleotide sequence ID" value="XM_018962067.2"/>
</dbReference>
<feature type="compositionally biased region" description="Basic and acidic residues" evidence="1">
    <location>
        <begin position="99"/>
        <end position="109"/>
    </location>
</feature>
<dbReference type="GeneID" id="108988730"/>
<dbReference type="Proteomes" id="UP000235220">
    <property type="component" value="Chromosome 8"/>
</dbReference>
<gene>
    <name evidence="3" type="primary">LOC108988730</name>
</gene>
<protein>
    <submittedName>
        <fullName evidence="3">Uncharacterized protein LOC108988730</fullName>
    </submittedName>
</protein>
<feature type="region of interest" description="Disordered" evidence="1">
    <location>
        <begin position="81"/>
        <end position="125"/>
    </location>
</feature>
<dbReference type="STRING" id="51240.A0A2I4EDY8"/>
<sequence length="125" mass="14415">MIMTTRMIYFYFLPDQTRTNFQFRKAYQFAQFLVIYFSGHGTEAVSVMVIVIEPCNGTDWMDKNMTRIDLLSAGRKKLQQFHQKKESKISTGHRKSSRKYGEAEQHEPDAGASSTTISKASYQVT</sequence>
<organism evidence="2 3">
    <name type="scientific">Juglans regia</name>
    <name type="common">English walnut</name>
    <dbReference type="NCBI Taxonomy" id="51240"/>
    <lineage>
        <taxon>Eukaryota</taxon>
        <taxon>Viridiplantae</taxon>
        <taxon>Streptophyta</taxon>
        <taxon>Embryophyta</taxon>
        <taxon>Tracheophyta</taxon>
        <taxon>Spermatophyta</taxon>
        <taxon>Magnoliopsida</taxon>
        <taxon>eudicotyledons</taxon>
        <taxon>Gunneridae</taxon>
        <taxon>Pentapetalae</taxon>
        <taxon>rosids</taxon>
        <taxon>fabids</taxon>
        <taxon>Fagales</taxon>
        <taxon>Juglandaceae</taxon>
        <taxon>Juglans</taxon>
    </lineage>
</organism>
<evidence type="ECO:0000313" key="2">
    <source>
        <dbReference type="Proteomes" id="UP000235220"/>
    </source>
</evidence>
<dbReference type="Gramene" id="Jr08_02800_p1">
    <property type="protein sequence ID" value="cds.Jr08_02800_p1"/>
    <property type="gene ID" value="Jr08_02800"/>
</dbReference>
<accession>A0A2I4EDY8</accession>
<evidence type="ECO:0000313" key="3">
    <source>
        <dbReference type="RefSeq" id="XP_018817612.2"/>
    </source>
</evidence>
<dbReference type="KEGG" id="jre:108988730"/>
<proteinExistence type="predicted"/>
<feature type="compositionally biased region" description="Polar residues" evidence="1">
    <location>
        <begin position="112"/>
        <end position="125"/>
    </location>
</feature>
<reference evidence="3" key="1">
    <citation type="submission" date="2025-08" db="UniProtKB">
        <authorList>
            <consortium name="RefSeq"/>
        </authorList>
    </citation>
    <scope>IDENTIFICATION</scope>
    <source>
        <tissue evidence="3">Leaves</tissue>
    </source>
</reference>
<keyword evidence="2" id="KW-1185">Reference proteome</keyword>
<name>A0A2I4EDY8_JUGRE</name>
<evidence type="ECO:0000256" key="1">
    <source>
        <dbReference type="SAM" id="MobiDB-lite"/>
    </source>
</evidence>
<dbReference type="AlphaFoldDB" id="A0A2I4EDY8"/>